<dbReference type="GO" id="GO:0008289">
    <property type="term" value="F:lipid binding"/>
    <property type="evidence" value="ECO:0007669"/>
    <property type="project" value="InterPro"/>
</dbReference>
<dbReference type="SMART" id="SM00329">
    <property type="entry name" value="BPI2"/>
    <property type="match status" value="1"/>
</dbReference>
<dbReference type="InterPro" id="IPR032942">
    <property type="entry name" value="BPI/LBP/Plunc"/>
</dbReference>
<dbReference type="SUPFAM" id="SSF55394">
    <property type="entry name" value="Bactericidal permeability-increasing protein, BPI"/>
    <property type="match status" value="2"/>
</dbReference>
<dbReference type="GeneID" id="68104007"/>
<feature type="chain" id="PRO_5041738275" description="Lipid-binding serum glycoprotein C-terminal domain-containing protein" evidence="3">
    <location>
        <begin position="28"/>
        <end position="543"/>
    </location>
</feature>
<gene>
    <name evidence="5" type="ORF">C9374_011553</name>
</gene>
<dbReference type="PANTHER" id="PTHR10504:SF131">
    <property type="entry name" value="BPI2 DOMAIN-CONTAINING PROTEIN"/>
    <property type="match status" value="1"/>
</dbReference>
<dbReference type="PANTHER" id="PTHR10504">
    <property type="entry name" value="BACTERICIDAL PERMEABILITY-INCREASING BPI PROTEIN-RELATED"/>
    <property type="match status" value="1"/>
</dbReference>
<dbReference type="RefSeq" id="XP_044554722.1">
    <property type="nucleotide sequence ID" value="XM_044687221.1"/>
</dbReference>
<dbReference type="Gene3D" id="3.15.20.10">
    <property type="entry name" value="Bactericidal permeability-increasing protein, domain 2"/>
    <property type="match status" value="1"/>
</dbReference>
<protein>
    <recommendedName>
        <fullName evidence="4">Lipid-binding serum glycoprotein C-terminal domain-containing protein</fullName>
    </recommendedName>
</protein>
<comment type="caution">
    <text evidence="5">The sequence shown here is derived from an EMBL/GenBank/DDBJ whole genome shotgun (WGS) entry which is preliminary data.</text>
</comment>
<feature type="domain" description="Lipid-binding serum glycoprotein C-terminal" evidence="4">
    <location>
        <begin position="286"/>
        <end position="508"/>
    </location>
</feature>
<evidence type="ECO:0000256" key="2">
    <source>
        <dbReference type="ARBA" id="ARBA00023157"/>
    </source>
</evidence>
<dbReference type="Proteomes" id="UP000816034">
    <property type="component" value="Unassembled WGS sequence"/>
</dbReference>
<accession>A0AA88KP55</accession>
<dbReference type="EMBL" id="PYSW02000004">
    <property type="protein sequence ID" value="KAG2392828.1"/>
    <property type="molecule type" value="Genomic_DNA"/>
</dbReference>
<comment type="similarity">
    <text evidence="1">Belongs to the BPI/LBP/Plunc superfamily. BPI/LBP family.</text>
</comment>
<dbReference type="InterPro" id="IPR017943">
    <property type="entry name" value="Bactericidal_perm-incr_a/b_dom"/>
</dbReference>
<keyword evidence="3" id="KW-0732">Signal</keyword>
<proteinExistence type="inferred from homology"/>
<evidence type="ECO:0000313" key="5">
    <source>
        <dbReference type="EMBL" id="KAG2392828.1"/>
    </source>
</evidence>
<evidence type="ECO:0000256" key="1">
    <source>
        <dbReference type="ARBA" id="ARBA00007292"/>
    </source>
</evidence>
<feature type="signal peptide" evidence="3">
    <location>
        <begin position="1"/>
        <end position="27"/>
    </location>
</feature>
<dbReference type="GO" id="GO:0005615">
    <property type="term" value="C:extracellular space"/>
    <property type="evidence" value="ECO:0007669"/>
    <property type="project" value="TreeGrafter"/>
</dbReference>
<evidence type="ECO:0000313" key="6">
    <source>
        <dbReference type="Proteomes" id="UP000816034"/>
    </source>
</evidence>
<evidence type="ECO:0000256" key="3">
    <source>
        <dbReference type="SAM" id="SignalP"/>
    </source>
</evidence>
<dbReference type="Pfam" id="PF01273">
    <property type="entry name" value="LBP_BPI_CETP"/>
    <property type="match status" value="1"/>
</dbReference>
<keyword evidence="2" id="KW-1015">Disulfide bond</keyword>
<dbReference type="Pfam" id="PF02886">
    <property type="entry name" value="LBP_BPI_CETP_C"/>
    <property type="match status" value="1"/>
</dbReference>
<reference evidence="5 6" key="1">
    <citation type="journal article" date="2018" name="BMC Genomics">
        <title>The genome of Naegleria lovaniensis, the basis for a comparative approach to unravel pathogenicity factors of the human pathogenic amoeba N. fowleri.</title>
        <authorList>
            <person name="Liechti N."/>
            <person name="Schurch N."/>
            <person name="Bruggmann R."/>
            <person name="Wittwer M."/>
        </authorList>
    </citation>
    <scope>NUCLEOTIDE SEQUENCE [LARGE SCALE GENOMIC DNA]</scope>
    <source>
        <strain evidence="5 6">ATCC 30569</strain>
    </source>
</reference>
<keyword evidence="6" id="KW-1185">Reference proteome</keyword>
<sequence>MNSSRLIFAAIALLVALLITTTTVVNGQLSTVRAFLSDSDLNTLLTKEAPLFAQEIEAQKIPDMQLKEHVSLIGDVDISITGITLSNVGLGNLQVGMTSPNQVSLTDNNAQITISLNWAYRQESWPHSSGSGTAVCSTNTVSMAVTILMQLDVNTGKPQFQLTTNTIDLGTLNINISGGGGWILSLLQNLFSSQIKSSIETGVESAISSAVANVNNNIQAANMMPVLNMTLGANNFKLQVDYRLTELTVLNNAFLAVGTRATFYDPNKGISPLPFGHVTLPNQPPSQIDDLIDAYATDFVINSMLYGLYSSNQMQTIVTPDMVPNYSPIQLNTTSLKTLIPQLYNAYPNKQVQLYLYSNAASNANMWPNIKISQSNGGMITAYFYGNIEFQVLTGSGSVTNAFILSLVANATLDNPKLIVSGGSKLNFTAQIVNPQFSVSVAQSWIGPVNVANLQQVIQLTLIDIYLPILNKDLASGIQLIDFSSLLPGFNLVNPNLLLQNGYMIMGVDGYYSPSLLLRQQSGKNFESAEKIIAKLKKTISIQ</sequence>
<dbReference type="InterPro" id="IPR001124">
    <property type="entry name" value="Lipid-bd_serum_glycop_C"/>
</dbReference>
<dbReference type="Gene3D" id="3.15.10.10">
    <property type="entry name" value="Bactericidal permeability-increasing protein, domain 1"/>
    <property type="match status" value="1"/>
</dbReference>
<evidence type="ECO:0000259" key="4">
    <source>
        <dbReference type="SMART" id="SM00329"/>
    </source>
</evidence>
<name>A0AA88KP55_NAELO</name>
<dbReference type="InterPro" id="IPR017942">
    <property type="entry name" value="Lipid-bd_serum_glycop_N"/>
</dbReference>
<organism evidence="5 6">
    <name type="scientific">Naegleria lovaniensis</name>
    <name type="common">Amoeba</name>
    <dbReference type="NCBI Taxonomy" id="51637"/>
    <lineage>
        <taxon>Eukaryota</taxon>
        <taxon>Discoba</taxon>
        <taxon>Heterolobosea</taxon>
        <taxon>Tetramitia</taxon>
        <taxon>Eutetramitia</taxon>
        <taxon>Vahlkampfiidae</taxon>
        <taxon>Naegleria</taxon>
    </lineage>
</organism>
<dbReference type="AlphaFoldDB" id="A0AA88KP55"/>